<keyword evidence="4 5" id="KW-0472">Membrane</keyword>
<feature type="transmembrane region" description="Helical" evidence="5">
    <location>
        <begin position="57"/>
        <end position="78"/>
    </location>
</feature>
<dbReference type="EMBL" id="QEQK01000003">
    <property type="protein sequence ID" value="PWN57049.1"/>
    <property type="molecule type" value="Genomic_DNA"/>
</dbReference>
<reference evidence="7 8" key="1">
    <citation type="submission" date="2018-05" db="EMBL/GenBank/DDBJ databases">
        <title>Abyssibacter profundi OUC007T gen. nov., sp. nov, a marine bacterium isolated from seawater of the Mariana Trench.</title>
        <authorList>
            <person name="Zhou S."/>
        </authorList>
    </citation>
    <scope>NUCLEOTIDE SEQUENCE [LARGE SCALE GENOMIC DNA]</scope>
    <source>
        <strain evidence="7 8">OUC007</strain>
    </source>
</reference>
<dbReference type="AlphaFoldDB" id="A0A363UNN3"/>
<dbReference type="RefSeq" id="WP_109719130.1">
    <property type="nucleotide sequence ID" value="NZ_QEQK01000003.1"/>
</dbReference>
<comment type="subcellular location">
    <subcellularLocation>
        <location evidence="1">Membrane</location>
        <topology evidence="1">Multi-pass membrane protein</topology>
    </subcellularLocation>
</comment>
<feature type="transmembrane region" description="Helical" evidence="5">
    <location>
        <begin position="113"/>
        <end position="137"/>
    </location>
</feature>
<dbReference type="Proteomes" id="UP000251800">
    <property type="component" value="Unassembled WGS sequence"/>
</dbReference>
<sequence>MSQTFVQRIVGAARLDAATYEEVEADRSATAQAAAVVGLVAVASGLGLLAAGGFMSLLMAAVGALLGWVVWAVVIYVVGAKWLPEAGTRADVGQVMRTLGFAQAPGLLRVFGWVPLVGGLVYLVATLWTIASTVVAVRQALDYGSTGRALGVTILGFAVNALVWWLLRGLTGL</sequence>
<keyword evidence="3 5" id="KW-1133">Transmembrane helix</keyword>
<dbReference type="InterPro" id="IPR006977">
    <property type="entry name" value="Yip1_dom"/>
</dbReference>
<feature type="domain" description="Yip1" evidence="6">
    <location>
        <begin position="19"/>
        <end position="165"/>
    </location>
</feature>
<evidence type="ECO:0000256" key="3">
    <source>
        <dbReference type="ARBA" id="ARBA00022989"/>
    </source>
</evidence>
<evidence type="ECO:0000256" key="4">
    <source>
        <dbReference type="ARBA" id="ARBA00023136"/>
    </source>
</evidence>
<evidence type="ECO:0000259" key="6">
    <source>
        <dbReference type="Pfam" id="PF04893"/>
    </source>
</evidence>
<evidence type="ECO:0000256" key="1">
    <source>
        <dbReference type="ARBA" id="ARBA00004141"/>
    </source>
</evidence>
<proteinExistence type="predicted"/>
<evidence type="ECO:0000256" key="5">
    <source>
        <dbReference type="SAM" id="Phobius"/>
    </source>
</evidence>
<name>A0A363UNN3_9GAMM</name>
<dbReference type="Pfam" id="PF04893">
    <property type="entry name" value="Yip1"/>
    <property type="match status" value="1"/>
</dbReference>
<dbReference type="OrthoDB" id="7061972at2"/>
<accession>A0A363UNN3</accession>
<feature type="transmembrane region" description="Helical" evidence="5">
    <location>
        <begin position="29"/>
        <end position="50"/>
    </location>
</feature>
<evidence type="ECO:0000313" key="7">
    <source>
        <dbReference type="EMBL" id="PWN57049.1"/>
    </source>
</evidence>
<evidence type="ECO:0000256" key="2">
    <source>
        <dbReference type="ARBA" id="ARBA00022692"/>
    </source>
</evidence>
<organism evidence="7 8">
    <name type="scientific">Abyssibacter profundi</name>
    <dbReference type="NCBI Taxonomy" id="2182787"/>
    <lineage>
        <taxon>Bacteria</taxon>
        <taxon>Pseudomonadati</taxon>
        <taxon>Pseudomonadota</taxon>
        <taxon>Gammaproteobacteria</taxon>
        <taxon>Chromatiales</taxon>
        <taxon>Oceanococcaceae</taxon>
        <taxon>Abyssibacter</taxon>
    </lineage>
</organism>
<dbReference type="GO" id="GO:0016020">
    <property type="term" value="C:membrane"/>
    <property type="evidence" value="ECO:0007669"/>
    <property type="project" value="UniProtKB-SubCell"/>
</dbReference>
<gene>
    <name evidence="7" type="ORF">DEH80_03675</name>
</gene>
<comment type="caution">
    <text evidence="7">The sequence shown here is derived from an EMBL/GenBank/DDBJ whole genome shotgun (WGS) entry which is preliminary data.</text>
</comment>
<keyword evidence="8" id="KW-1185">Reference proteome</keyword>
<evidence type="ECO:0000313" key="8">
    <source>
        <dbReference type="Proteomes" id="UP000251800"/>
    </source>
</evidence>
<feature type="transmembrane region" description="Helical" evidence="5">
    <location>
        <begin position="149"/>
        <end position="167"/>
    </location>
</feature>
<protein>
    <recommendedName>
        <fullName evidence="6">Yip1 domain-containing protein</fullName>
    </recommendedName>
</protein>
<keyword evidence="2 5" id="KW-0812">Transmembrane</keyword>